<dbReference type="EMBL" id="VUNZ01000003">
    <property type="protein sequence ID" value="KAA2220662.1"/>
    <property type="molecule type" value="Genomic_DNA"/>
</dbReference>
<sequence length="227" mass="27307">MVKNIINKNVFFYFLFFSFFSCKNEKSKEYKNLNSREYFSIPTDLKNMRNIEKSKINDSLYKIKGLFNNYIIQGYMNGNKKIGWWEALDNNTKEIVAKLEYKFIDNKEFVNQYILYQNGKIDTLKSKFYRVNKSQNSVKYKFYMPYQSKEVHSEGKLYYRYSFQGKVHRHLESKGFKNKNVFDCMVSMPANFNNKDLFIEGNFWEMFRLENGEISGNDIYVSDTLKQ</sequence>
<dbReference type="Proteomes" id="UP000323082">
    <property type="component" value="Unassembled WGS sequence"/>
</dbReference>
<comment type="caution">
    <text evidence="1">The sequence shown here is derived from an EMBL/GenBank/DDBJ whole genome shotgun (WGS) entry which is preliminary data.</text>
</comment>
<dbReference type="RefSeq" id="WP_149834945.1">
    <property type="nucleotide sequence ID" value="NZ_VUNZ01000003.1"/>
</dbReference>
<proteinExistence type="predicted"/>
<protein>
    <recommendedName>
        <fullName evidence="3">Lipoprotein</fullName>
    </recommendedName>
</protein>
<evidence type="ECO:0000313" key="1">
    <source>
        <dbReference type="EMBL" id="KAA2220662.1"/>
    </source>
</evidence>
<dbReference type="AlphaFoldDB" id="A0A5B2U2K7"/>
<dbReference type="PROSITE" id="PS51257">
    <property type="entry name" value="PROKAR_LIPOPROTEIN"/>
    <property type="match status" value="1"/>
</dbReference>
<name>A0A5B2U2K7_9FLAO</name>
<organism evidence="1 2">
    <name type="scientific">Chryseobacterium sediminis</name>
    <dbReference type="NCBI Taxonomy" id="1679494"/>
    <lineage>
        <taxon>Bacteria</taxon>
        <taxon>Pseudomonadati</taxon>
        <taxon>Bacteroidota</taxon>
        <taxon>Flavobacteriia</taxon>
        <taxon>Flavobacteriales</taxon>
        <taxon>Weeksellaceae</taxon>
        <taxon>Chryseobacterium group</taxon>
        <taxon>Chryseobacterium</taxon>
    </lineage>
</organism>
<gene>
    <name evidence="1" type="ORF">FW780_17465</name>
</gene>
<dbReference type="OrthoDB" id="1256929at2"/>
<evidence type="ECO:0000313" key="2">
    <source>
        <dbReference type="Proteomes" id="UP000323082"/>
    </source>
</evidence>
<evidence type="ECO:0008006" key="3">
    <source>
        <dbReference type="Google" id="ProtNLM"/>
    </source>
</evidence>
<reference evidence="1 2" key="1">
    <citation type="journal article" date="2015" name="Int. J. Syst. Evol. Microbiol.">
        <title>Chryseobacterium sediminis sp. nov., isolated from a river sediment.</title>
        <authorList>
            <person name="Kampfer P."/>
            <person name="Busse H.J."/>
            <person name="McInroy J.A."/>
            <person name="Glaeser S.P."/>
        </authorList>
    </citation>
    <scope>NUCLEOTIDE SEQUENCE [LARGE SCALE GENOMIC DNA]</scope>
    <source>
        <strain evidence="1 2">IMT-174</strain>
    </source>
</reference>
<accession>A0A5B2U2K7</accession>